<dbReference type="SUPFAM" id="SSF51735">
    <property type="entry name" value="NAD(P)-binding Rossmann-fold domains"/>
    <property type="match status" value="1"/>
</dbReference>
<evidence type="ECO:0000256" key="2">
    <source>
        <dbReference type="ARBA" id="ARBA00022857"/>
    </source>
</evidence>
<evidence type="ECO:0000256" key="3">
    <source>
        <dbReference type="ARBA" id="ARBA00023002"/>
    </source>
</evidence>
<dbReference type="PANTHER" id="PTHR43477">
    <property type="entry name" value="DIHYDROANTICAPSIN 7-DEHYDROGENASE"/>
    <property type="match status" value="1"/>
</dbReference>
<dbReference type="GO" id="GO:0016491">
    <property type="term" value="F:oxidoreductase activity"/>
    <property type="evidence" value="ECO:0007669"/>
    <property type="project" value="UniProtKB-KW"/>
</dbReference>
<evidence type="ECO:0000313" key="5">
    <source>
        <dbReference type="Proteomes" id="UP001215712"/>
    </source>
</evidence>
<dbReference type="AlphaFoldDB" id="A0AAD6N0Z9"/>
<dbReference type="InterPro" id="IPR002347">
    <property type="entry name" value="SDR_fam"/>
</dbReference>
<evidence type="ECO:0000256" key="1">
    <source>
        <dbReference type="ARBA" id="ARBA00006484"/>
    </source>
</evidence>
<dbReference type="InterPro" id="IPR036291">
    <property type="entry name" value="NAD(P)-bd_dom_sf"/>
</dbReference>
<proteinExistence type="inferred from homology"/>
<reference evidence="4" key="2">
    <citation type="submission" date="2023-01" db="EMBL/GenBank/DDBJ databases">
        <authorList>
            <person name="Petersen C."/>
        </authorList>
    </citation>
    <scope>NUCLEOTIDE SEQUENCE</scope>
    <source>
        <strain evidence="4">IBT 17514</strain>
    </source>
</reference>
<keyword evidence="5" id="KW-1185">Reference proteome</keyword>
<evidence type="ECO:0000313" key="4">
    <source>
        <dbReference type="EMBL" id="KAJ5740577.1"/>
    </source>
</evidence>
<sequence length="265" mass="27682">MPSQLKFNKLAGSRILILGGTSGIGFAVAEGALEYGASVVIASSNPDNVEKAISRLREAYPDLSSSVSGQACDLYDIPTMESNISSLLEFATKDNKKIDHIVNTAGGPGALPPLSEFTPEQAAAGSPRLAGILMLAKHAPQYMEPGPQASITLTTGSLLHKPSPAFATAIGAIGAIDATARTLAMSLAPLRVNVVAPGAIDTELLQSMGYGDEAVKNATYQLFKDSTVLGTVGRPEDTAESYLYLMKDRFITGQTILTDGGRPLK</sequence>
<dbReference type="InterPro" id="IPR057571">
    <property type="entry name" value="SDR_PhqE-like"/>
</dbReference>
<dbReference type="EMBL" id="JAQJAN010000001">
    <property type="protein sequence ID" value="KAJ5740577.1"/>
    <property type="molecule type" value="Genomic_DNA"/>
</dbReference>
<accession>A0AAD6N0Z9</accession>
<comment type="similarity">
    <text evidence="1">Belongs to the short-chain dehydrogenases/reductases (SDR) family.</text>
</comment>
<keyword evidence="3" id="KW-0560">Oxidoreductase</keyword>
<gene>
    <name evidence="4" type="ORF">N7493_000449</name>
</gene>
<reference evidence="4" key="1">
    <citation type="journal article" date="2023" name="IMA Fungus">
        <title>Comparative genomic study of the Penicillium genus elucidates a diverse pangenome and 15 lateral gene transfer events.</title>
        <authorList>
            <person name="Petersen C."/>
            <person name="Sorensen T."/>
            <person name="Nielsen M.R."/>
            <person name="Sondergaard T.E."/>
            <person name="Sorensen J.L."/>
            <person name="Fitzpatrick D.A."/>
            <person name="Frisvad J.C."/>
            <person name="Nielsen K.L."/>
        </authorList>
    </citation>
    <scope>NUCLEOTIDE SEQUENCE</scope>
    <source>
        <strain evidence="4">IBT 17514</strain>
    </source>
</reference>
<protein>
    <submittedName>
        <fullName evidence="4">Uncharacterized protein</fullName>
    </submittedName>
</protein>
<dbReference type="InterPro" id="IPR051122">
    <property type="entry name" value="SDR_DHRS6-like"/>
</dbReference>
<keyword evidence="2" id="KW-0521">NADP</keyword>
<dbReference type="CDD" id="cd05233">
    <property type="entry name" value="SDR_c"/>
    <property type="match status" value="1"/>
</dbReference>
<name>A0AAD6N0Z9_9EURO</name>
<organism evidence="4 5">
    <name type="scientific">Penicillium malachiteum</name>
    <dbReference type="NCBI Taxonomy" id="1324776"/>
    <lineage>
        <taxon>Eukaryota</taxon>
        <taxon>Fungi</taxon>
        <taxon>Dikarya</taxon>
        <taxon>Ascomycota</taxon>
        <taxon>Pezizomycotina</taxon>
        <taxon>Eurotiomycetes</taxon>
        <taxon>Eurotiomycetidae</taxon>
        <taxon>Eurotiales</taxon>
        <taxon>Aspergillaceae</taxon>
        <taxon>Penicillium</taxon>
    </lineage>
</organism>
<dbReference type="Gene3D" id="3.40.50.720">
    <property type="entry name" value="NAD(P)-binding Rossmann-like Domain"/>
    <property type="match status" value="1"/>
</dbReference>
<dbReference type="Pfam" id="PF23441">
    <property type="entry name" value="SDR"/>
    <property type="match status" value="1"/>
</dbReference>
<dbReference type="PANTHER" id="PTHR43477:SF1">
    <property type="entry name" value="DIHYDROANTICAPSIN 7-DEHYDROGENASE"/>
    <property type="match status" value="1"/>
</dbReference>
<dbReference type="Proteomes" id="UP001215712">
    <property type="component" value="Unassembled WGS sequence"/>
</dbReference>
<comment type="caution">
    <text evidence="4">The sequence shown here is derived from an EMBL/GenBank/DDBJ whole genome shotgun (WGS) entry which is preliminary data.</text>
</comment>
<dbReference type="PRINTS" id="PR00081">
    <property type="entry name" value="GDHRDH"/>
</dbReference>